<name>A0ABZ3BW13_BURPY</name>
<dbReference type="EMBL" id="CP150851">
    <property type="protein sequence ID" value="WZW59171.1"/>
    <property type="molecule type" value="Genomic_DNA"/>
</dbReference>
<evidence type="ECO:0000313" key="2">
    <source>
        <dbReference type="Proteomes" id="UP001484179"/>
    </source>
</evidence>
<reference evidence="1 2" key="1">
    <citation type="submission" date="2024-04" db="EMBL/GenBank/DDBJ databases">
        <title>Biological Control Activity of Plant Growth Promoting Rhizobacteria Burkholderia pyrrocinia BX1 against Tobacco black shank Introduction Tobacco black shank (TBS) caused by the oomycete Phytophthora. nicotianae (P. nicotianae) has become a destructive soil.</title>
        <authorList>
            <person name="Liu X."/>
            <person name="Shu C."/>
        </authorList>
    </citation>
    <scope>NUCLEOTIDE SEQUENCE [LARGE SCALE GENOMIC DNA]</scope>
    <source>
        <strain evidence="1 2">BX1</strain>
        <plasmid evidence="1 2">unnamed</plasmid>
    </source>
</reference>
<keyword evidence="2" id="KW-1185">Reference proteome</keyword>
<dbReference type="RefSeq" id="WP_342312387.1">
    <property type="nucleotide sequence ID" value="NZ_CP150851.1"/>
</dbReference>
<gene>
    <name evidence="1" type="ORF">WN985_32935</name>
</gene>
<evidence type="ECO:0000313" key="1">
    <source>
        <dbReference type="EMBL" id="WZW59171.1"/>
    </source>
</evidence>
<accession>A0ABZ3BW13</accession>
<keyword evidence="1" id="KW-0614">Plasmid</keyword>
<sequence>MSPSTRRIAAAVRAVTALLVDVMRASVERGDWPSAHWPAA</sequence>
<organism evidence="1 2">
    <name type="scientific">Burkholderia pyrrocinia</name>
    <name type="common">Pseudomonas pyrrocinia</name>
    <dbReference type="NCBI Taxonomy" id="60550"/>
    <lineage>
        <taxon>Bacteria</taxon>
        <taxon>Pseudomonadati</taxon>
        <taxon>Pseudomonadota</taxon>
        <taxon>Betaproteobacteria</taxon>
        <taxon>Burkholderiales</taxon>
        <taxon>Burkholderiaceae</taxon>
        <taxon>Burkholderia</taxon>
        <taxon>Burkholderia cepacia complex</taxon>
    </lineage>
</organism>
<dbReference type="Proteomes" id="UP001484179">
    <property type="component" value="Plasmid unnamed"/>
</dbReference>
<proteinExistence type="predicted"/>
<protein>
    <submittedName>
        <fullName evidence="1">Uncharacterized protein</fullName>
    </submittedName>
</protein>
<geneLocation type="plasmid" evidence="1 2">
    <name>unnamed</name>
</geneLocation>